<dbReference type="Gene3D" id="3.40.50.1820">
    <property type="entry name" value="alpha/beta hydrolase"/>
    <property type="match status" value="1"/>
</dbReference>
<dbReference type="EMBL" id="KQ087200">
    <property type="protein sequence ID" value="KLT42921.1"/>
    <property type="molecule type" value="Genomic_DNA"/>
</dbReference>
<evidence type="ECO:0000313" key="3">
    <source>
        <dbReference type="Proteomes" id="UP000053611"/>
    </source>
</evidence>
<feature type="compositionally biased region" description="Pro residues" evidence="1">
    <location>
        <begin position="20"/>
        <end position="50"/>
    </location>
</feature>
<protein>
    <submittedName>
        <fullName evidence="2">Alpha/beta-hydrolase</fullName>
    </submittedName>
</protein>
<keyword evidence="2" id="KW-0378">Hydrolase</keyword>
<dbReference type="Proteomes" id="UP000053611">
    <property type="component" value="Unassembled WGS sequence"/>
</dbReference>
<gene>
    <name evidence="2" type="ORF">CC85DRAFT_312005</name>
</gene>
<dbReference type="AlphaFoldDB" id="A0A0J0XP88"/>
<dbReference type="InterPro" id="IPR029058">
    <property type="entry name" value="AB_hydrolase_fold"/>
</dbReference>
<feature type="compositionally biased region" description="Basic and acidic residues" evidence="1">
    <location>
        <begin position="93"/>
        <end position="103"/>
    </location>
</feature>
<proteinExistence type="predicted"/>
<dbReference type="GO" id="GO:0016787">
    <property type="term" value="F:hydrolase activity"/>
    <property type="evidence" value="ECO:0007669"/>
    <property type="project" value="UniProtKB-KW"/>
</dbReference>
<dbReference type="SUPFAM" id="SSF53474">
    <property type="entry name" value="alpha/beta-Hydrolases"/>
    <property type="match status" value="1"/>
</dbReference>
<reference evidence="2 3" key="1">
    <citation type="submission" date="2015-03" db="EMBL/GenBank/DDBJ databases">
        <title>Genomics and transcriptomics of the oil-accumulating basidiomycete yeast T. oleaginosus allow insights into substrate utilization and the diverse evolutionary trajectories of mating systems in fungi.</title>
        <authorList>
            <consortium name="DOE Joint Genome Institute"/>
            <person name="Kourist R."/>
            <person name="Kracht O."/>
            <person name="Bracharz F."/>
            <person name="Lipzen A."/>
            <person name="Nolan M."/>
            <person name="Ohm R."/>
            <person name="Grigoriev I."/>
            <person name="Sun S."/>
            <person name="Heitman J."/>
            <person name="Bruck T."/>
            <person name="Nowrousian M."/>
        </authorList>
    </citation>
    <scope>NUCLEOTIDE SEQUENCE [LARGE SCALE GENOMIC DNA]</scope>
    <source>
        <strain evidence="2 3">IBC0246</strain>
    </source>
</reference>
<dbReference type="RefSeq" id="XP_018279412.1">
    <property type="nucleotide sequence ID" value="XM_018425995.1"/>
</dbReference>
<feature type="compositionally biased region" description="Basic and acidic residues" evidence="1">
    <location>
        <begin position="67"/>
        <end position="86"/>
    </location>
</feature>
<evidence type="ECO:0000256" key="1">
    <source>
        <dbReference type="SAM" id="MobiDB-lite"/>
    </source>
</evidence>
<name>A0A0J0XP88_9TREE</name>
<keyword evidence="3" id="KW-1185">Reference proteome</keyword>
<dbReference type="OrthoDB" id="94039at2759"/>
<sequence>MPPREAYYVPFDGPSDVPSPLTPPHWLPLAPHPGNPAPRAPVRPALPSPPEGWTRTFHAVPAAYPRQLKEAHGSHSRDSHPFRDDGPEPTTSAERRERAEKEAFSAAHSRWGGTEWDMEEALAAAPKGLFVAAERWRRDKPRGGHTVVCSHANGMQKEHWQPVMRRIIAAEAGEPGYIFGTDRPLPATPMVLDDIWMLDDANHGASVDLNAGLLGPAQIWDDTARDLLNFIVHVLPGVKADDSMSSACMPWNQPWQLQWRRDGEYPPVKVIGFGASFGGMAQVRAAAAAPDRYAGIFLADPMLPPRTRTWEGVLAEPEVMLLRVRQALKRRDAWRSRDEARQSLLQSPFYAAFHPEAFDLVVSHGLVRKPGSEEVTLATPAWCEAAVFCEGVAHARGWDKMPGLRVPIAFYMARENDRTMGDKMTREIVWRAPLARNERSMSAGHLLVQEDPVGTAEAAKRFLATLASGRWGSSPEEIRASYEQETKARL</sequence>
<dbReference type="STRING" id="879819.A0A0J0XP88"/>
<evidence type="ECO:0000313" key="2">
    <source>
        <dbReference type="EMBL" id="KLT42921.1"/>
    </source>
</evidence>
<organism evidence="2 3">
    <name type="scientific">Cutaneotrichosporon oleaginosum</name>
    <dbReference type="NCBI Taxonomy" id="879819"/>
    <lineage>
        <taxon>Eukaryota</taxon>
        <taxon>Fungi</taxon>
        <taxon>Dikarya</taxon>
        <taxon>Basidiomycota</taxon>
        <taxon>Agaricomycotina</taxon>
        <taxon>Tremellomycetes</taxon>
        <taxon>Trichosporonales</taxon>
        <taxon>Trichosporonaceae</taxon>
        <taxon>Cutaneotrichosporon</taxon>
    </lineage>
</organism>
<feature type="region of interest" description="Disordered" evidence="1">
    <location>
        <begin position="1"/>
        <end position="108"/>
    </location>
</feature>
<dbReference type="GeneID" id="28986598"/>
<accession>A0A0J0XP88</accession>